<dbReference type="EMBL" id="MN739337">
    <property type="protein sequence ID" value="QHS99252.1"/>
    <property type="molecule type" value="Genomic_DNA"/>
</dbReference>
<evidence type="ECO:0000313" key="1">
    <source>
        <dbReference type="EMBL" id="QHS99252.1"/>
    </source>
</evidence>
<name>A0A6C0C4J7_9ZZZZ</name>
<sequence length="396" mass="44349">MNPFSNNTPNLSSSEKIHNKRDAVIYKSEKQLFQSSKKYGNKNVKYYTNGSIKSMKSYTIQKSLSRGNVLCKDCDCNLCKGVANKKELSSIHMGNNVVSEYWGGSFFDGEFKQKISYPVINSDISGVWGGSLTDVPKADLYNAQLPGSDPSLNMHFGYINNLIKIPRNFDGTNIIIDPSNMLFPDGPCDTFKYLKHSYLKTYLVFTMAVPLTYDEPYMLPGSCNDPSYNLVVGNKFLLTGISGTGSNITIASGIVNSLCCVGTLELNNIYVDFYNQKTNPGIYGLFEVYVNLMNIGDFGLLSMLLNTSPDIPSNSLSEWSVPNASEWQCGFSRPNDNNYYINIAFVRKVDIIQGTINQTKHNTTRENYMSCLENGTRKIKFSKNTVQNNKVTDFYC</sequence>
<organism evidence="1">
    <name type="scientific">viral metagenome</name>
    <dbReference type="NCBI Taxonomy" id="1070528"/>
    <lineage>
        <taxon>unclassified sequences</taxon>
        <taxon>metagenomes</taxon>
        <taxon>organismal metagenomes</taxon>
    </lineage>
</organism>
<protein>
    <submittedName>
        <fullName evidence="1">Uncharacterized protein</fullName>
    </submittedName>
</protein>
<dbReference type="AlphaFoldDB" id="A0A6C0C4J7"/>
<accession>A0A6C0C4J7</accession>
<reference evidence="1" key="1">
    <citation type="journal article" date="2020" name="Nature">
        <title>Giant virus diversity and host interactions through global metagenomics.</title>
        <authorList>
            <person name="Schulz F."/>
            <person name="Roux S."/>
            <person name="Paez-Espino D."/>
            <person name="Jungbluth S."/>
            <person name="Walsh D.A."/>
            <person name="Denef V.J."/>
            <person name="McMahon K.D."/>
            <person name="Konstantinidis K.T."/>
            <person name="Eloe-Fadrosh E.A."/>
            <person name="Kyrpides N.C."/>
            <person name="Woyke T."/>
        </authorList>
    </citation>
    <scope>NUCLEOTIDE SEQUENCE</scope>
    <source>
        <strain evidence="1">GVMAG-M-3300020185-33</strain>
    </source>
</reference>
<proteinExistence type="predicted"/>